<sequence>MIRRAFYYWQFIAVIVLPLWVLIARGIYGSSVGWDFVLFLILCPILAFALLAIAGLTVARKSVRDSKQVSWIDAGVLAAWHAAIIIYGFVDAPFPAALIVIVAIAAFWIALWQLVTETRNRFTSLVEGFERDAQRPSRPGENLDNGRVIILEAEENRTFD</sequence>
<dbReference type="EMBL" id="PGFH01000001">
    <property type="protein sequence ID" value="PJJ81956.1"/>
    <property type="molecule type" value="Genomic_DNA"/>
</dbReference>
<evidence type="ECO:0000256" key="1">
    <source>
        <dbReference type="SAM" id="Phobius"/>
    </source>
</evidence>
<feature type="transmembrane region" description="Helical" evidence="1">
    <location>
        <begin position="34"/>
        <end position="59"/>
    </location>
</feature>
<feature type="transmembrane region" description="Helical" evidence="1">
    <location>
        <begin position="71"/>
        <end position="90"/>
    </location>
</feature>
<organism evidence="2 3">
    <name type="scientific">Salinibacterium amurskyense</name>
    <dbReference type="NCBI Taxonomy" id="205941"/>
    <lineage>
        <taxon>Bacteria</taxon>
        <taxon>Bacillati</taxon>
        <taxon>Actinomycetota</taxon>
        <taxon>Actinomycetes</taxon>
        <taxon>Micrococcales</taxon>
        <taxon>Microbacteriaceae</taxon>
        <taxon>Salinibacterium</taxon>
    </lineage>
</organism>
<gene>
    <name evidence="2" type="ORF">CLV85_1141</name>
</gene>
<evidence type="ECO:0000313" key="3">
    <source>
        <dbReference type="Proteomes" id="UP000231742"/>
    </source>
</evidence>
<feature type="transmembrane region" description="Helical" evidence="1">
    <location>
        <begin position="7"/>
        <end position="28"/>
    </location>
</feature>
<keyword evidence="1" id="KW-0812">Transmembrane</keyword>
<comment type="caution">
    <text evidence="2">The sequence shown here is derived from an EMBL/GenBank/DDBJ whole genome shotgun (WGS) entry which is preliminary data.</text>
</comment>
<keyword evidence="1" id="KW-1133">Transmembrane helix</keyword>
<reference evidence="2 3" key="1">
    <citation type="submission" date="2017-11" db="EMBL/GenBank/DDBJ databases">
        <title>Genomic Encyclopedia of Archaeal and Bacterial Type Strains, Phase II (KMG-II): From Individual Species to Whole Genera.</title>
        <authorList>
            <person name="Goeker M."/>
        </authorList>
    </citation>
    <scope>NUCLEOTIDE SEQUENCE [LARGE SCALE GENOMIC DNA]</scope>
    <source>
        <strain evidence="2 3">DSM 16400</strain>
    </source>
</reference>
<name>A0A2M9D895_9MICO</name>
<accession>A0A2M9D895</accession>
<dbReference type="Proteomes" id="UP000231742">
    <property type="component" value="Unassembled WGS sequence"/>
</dbReference>
<proteinExistence type="predicted"/>
<feature type="transmembrane region" description="Helical" evidence="1">
    <location>
        <begin position="96"/>
        <end position="115"/>
    </location>
</feature>
<keyword evidence="1" id="KW-0472">Membrane</keyword>
<protein>
    <submittedName>
        <fullName evidence="2">Uncharacterized protein</fullName>
    </submittedName>
</protein>
<dbReference type="OrthoDB" id="5115907at2"/>
<dbReference type="AlphaFoldDB" id="A0A2M9D895"/>
<evidence type="ECO:0000313" key="2">
    <source>
        <dbReference type="EMBL" id="PJJ81956.1"/>
    </source>
</evidence>
<keyword evidence="3" id="KW-1185">Reference proteome</keyword>